<dbReference type="AlphaFoldDB" id="A0A444YRH8"/>
<feature type="compositionally biased region" description="Low complexity" evidence="1">
    <location>
        <begin position="24"/>
        <end position="36"/>
    </location>
</feature>
<dbReference type="PANTHER" id="PTHR46381:SF4">
    <property type="entry name" value="PROTEIN-TYROSINE-PHOSPHATASE MKP1"/>
    <property type="match status" value="1"/>
</dbReference>
<feature type="region of interest" description="Disordered" evidence="1">
    <location>
        <begin position="1"/>
        <end position="76"/>
    </location>
</feature>
<evidence type="ECO:0000313" key="3">
    <source>
        <dbReference type="Proteomes" id="UP000289738"/>
    </source>
</evidence>
<dbReference type="STRING" id="3818.A0A444YRH8"/>
<feature type="region of interest" description="Disordered" evidence="1">
    <location>
        <begin position="269"/>
        <end position="294"/>
    </location>
</feature>
<proteinExistence type="predicted"/>
<dbReference type="PANTHER" id="PTHR46381">
    <property type="entry name" value="MKPA PROTEIN"/>
    <property type="match status" value="1"/>
</dbReference>
<feature type="compositionally biased region" description="Low complexity" evidence="1">
    <location>
        <begin position="272"/>
        <end position="294"/>
    </location>
</feature>
<dbReference type="PROSITE" id="PS00383">
    <property type="entry name" value="TYR_PHOSPHATASE_1"/>
    <property type="match status" value="1"/>
</dbReference>
<dbReference type="EMBL" id="SDMP01000016">
    <property type="protein sequence ID" value="RYR04514.1"/>
    <property type="molecule type" value="Genomic_DNA"/>
</dbReference>
<reference evidence="2 3" key="1">
    <citation type="submission" date="2019-01" db="EMBL/GenBank/DDBJ databases">
        <title>Sequencing of cultivated peanut Arachis hypogaea provides insights into genome evolution and oil improvement.</title>
        <authorList>
            <person name="Chen X."/>
        </authorList>
    </citation>
    <scope>NUCLEOTIDE SEQUENCE [LARGE SCALE GENOMIC DNA]</scope>
    <source>
        <strain evidence="3">cv. Fuhuasheng</strain>
        <tissue evidence="2">Leaves</tissue>
    </source>
</reference>
<dbReference type="Proteomes" id="UP000289738">
    <property type="component" value="Chromosome B06"/>
</dbReference>
<dbReference type="Gene3D" id="3.90.190.10">
    <property type="entry name" value="Protein tyrosine phosphatase superfamily"/>
    <property type="match status" value="1"/>
</dbReference>
<evidence type="ECO:0000256" key="1">
    <source>
        <dbReference type="SAM" id="MobiDB-lite"/>
    </source>
</evidence>
<feature type="compositionally biased region" description="Low complexity" evidence="1">
    <location>
        <begin position="62"/>
        <end position="76"/>
    </location>
</feature>
<gene>
    <name evidence="2" type="ORF">Ahy_B06g084273</name>
</gene>
<accession>A0A444YRH8</accession>
<dbReference type="InterPro" id="IPR029021">
    <property type="entry name" value="Prot-tyrosine_phosphatase-like"/>
</dbReference>
<protein>
    <submittedName>
        <fullName evidence="2">Uncharacterized protein</fullName>
    </submittedName>
</protein>
<dbReference type="InterPro" id="IPR016130">
    <property type="entry name" value="Tyr_Pase_AS"/>
</dbReference>
<sequence>MPLSPLHSRASVSHHQRRQPPPSSRTSTASSNNPSSEADPNSYGGDTVTGQNRKFCLPPLTPRSQQSSKSRSSLPPLQPLLIARRSLDEWPQASSDDIGEWLPPQLPLSPGDGMRGNPGERLKLDLSSIQMNNDRNCNNGSNSGNNNSCNNNGVSGLLYDVFDYFEDVSEQNGRVFVHCCQGESRSTSLRKVDCYDVDYEVFQKTIVGGFVPPFPSSENEHETHLPARESSWSALRRKVSSSHMKEIVTAPKSSLPRVYSDSMLCIHSTKTSSPSSSSSPSYISPDSVSSSSYISPWKEGEKRERLMGVKYNSFVIDSDEGLQVLFHYRRQFPEVRILELLAKLVDVISNSGGLNQNHQSITMATASSLTPVVASSSLPVMASAGGANMNTPVMILIYGEVGKQDVVEDVLGDDDDVEPAMIDDDNDDDIGRSIPVGAGAPSILGTQQYPSHFSTLDLDAMKQ</sequence>
<dbReference type="GO" id="GO:0016787">
    <property type="term" value="F:hydrolase activity"/>
    <property type="evidence" value="ECO:0007669"/>
    <property type="project" value="UniProtKB-ARBA"/>
</dbReference>
<comment type="caution">
    <text evidence="2">The sequence shown here is derived from an EMBL/GenBank/DDBJ whole genome shotgun (WGS) entry which is preliminary data.</text>
</comment>
<organism evidence="2 3">
    <name type="scientific">Arachis hypogaea</name>
    <name type="common">Peanut</name>
    <dbReference type="NCBI Taxonomy" id="3818"/>
    <lineage>
        <taxon>Eukaryota</taxon>
        <taxon>Viridiplantae</taxon>
        <taxon>Streptophyta</taxon>
        <taxon>Embryophyta</taxon>
        <taxon>Tracheophyta</taxon>
        <taxon>Spermatophyta</taxon>
        <taxon>Magnoliopsida</taxon>
        <taxon>eudicotyledons</taxon>
        <taxon>Gunneridae</taxon>
        <taxon>Pentapetalae</taxon>
        <taxon>rosids</taxon>
        <taxon>fabids</taxon>
        <taxon>Fabales</taxon>
        <taxon>Fabaceae</taxon>
        <taxon>Papilionoideae</taxon>
        <taxon>50 kb inversion clade</taxon>
        <taxon>dalbergioids sensu lato</taxon>
        <taxon>Dalbergieae</taxon>
        <taxon>Pterocarpus clade</taxon>
        <taxon>Arachis</taxon>
    </lineage>
</organism>
<evidence type="ECO:0000313" key="2">
    <source>
        <dbReference type="EMBL" id="RYR04514.1"/>
    </source>
</evidence>
<name>A0A444YRH8_ARAHY</name>
<keyword evidence="3" id="KW-1185">Reference proteome</keyword>